<dbReference type="GO" id="GO:0005739">
    <property type="term" value="C:mitochondrion"/>
    <property type="evidence" value="ECO:0007669"/>
    <property type="project" value="TreeGrafter"/>
</dbReference>
<dbReference type="InterPro" id="IPR039697">
    <property type="entry name" value="Alcohol_dehydrogenase_Fe"/>
</dbReference>
<dbReference type="OrthoDB" id="339764at2759"/>
<dbReference type="CDD" id="cd08192">
    <property type="entry name" value="MAR-like"/>
    <property type="match status" value="1"/>
</dbReference>
<evidence type="ECO:0008006" key="7">
    <source>
        <dbReference type="Google" id="ProtNLM"/>
    </source>
</evidence>
<dbReference type="InterPro" id="IPR056798">
    <property type="entry name" value="ADH_Fe_C"/>
</dbReference>
<accession>A0A9W8ZA71</accession>
<organism evidence="5 6">
    <name type="scientific">Didymella pomorum</name>
    <dbReference type="NCBI Taxonomy" id="749634"/>
    <lineage>
        <taxon>Eukaryota</taxon>
        <taxon>Fungi</taxon>
        <taxon>Dikarya</taxon>
        <taxon>Ascomycota</taxon>
        <taxon>Pezizomycotina</taxon>
        <taxon>Dothideomycetes</taxon>
        <taxon>Pleosporomycetidae</taxon>
        <taxon>Pleosporales</taxon>
        <taxon>Pleosporineae</taxon>
        <taxon>Didymellaceae</taxon>
        <taxon>Didymella</taxon>
    </lineage>
</organism>
<reference evidence="5" key="1">
    <citation type="submission" date="2022-10" db="EMBL/GenBank/DDBJ databases">
        <title>Tapping the CABI collections for fungal endophytes: first genome assemblies for Collariella, Neodidymelliopsis, Ascochyta clinopodiicola, Didymella pomorum, Didymosphaeria variabile, Neocosmospora piperis and Neocucurbitaria cava.</title>
        <authorList>
            <person name="Hill R."/>
        </authorList>
    </citation>
    <scope>NUCLEOTIDE SEQUENCE</scope>
    <source>
        <strain evidence="5">IMI 355091</strain>
    </source>
</reference>
<dbReference type="PROSITE" id="PS00060">
    <property type="entry name" value="ADH_IRON_2"/>
    <property type="match status" value="1"/>
</dbReference>
<evidence type="ECO:0000313" key="6">
    <source>
        <dbReference type="Proteomes" id="UP001140510"/>
    </source>
</evidence>
<dbReference type="InterPro" id="IPR001670">
    <property type="entry name" value="ADH_Fe/GldA"/>
</dbReference>
<dbReference type="EMBL" id="JAPEVA010000056">
    <property type="protein sequence ID" value="KAJ4402959.1"/>
    <property type="molecule type" value="Genomic_DNA"/>
</dbReference>
<dbReference type="Pfam" id="PF00465">
    <property type="entry name" value="Fe-ADH"/>
    <property type="match status" value="1"/>
</dbReference>
<dbReference type="Proteomes" id="UP001140510">
    <property type="component" value="Unassembled WGS sequence"/>
</dbReference>
<evidence type="ECO:0000256" key="1">
    <source>
        <dbReference type="ARBA" id="ARBA00023002"/>
    </source>
</evidence>
<keyword evidence="6" id="KW-1185">Reference proteome</keyword>
<dbReference type="GO" id="GO:0004022">
    <property type="term" value="F:alcohol dehydrogenase (NAD+) activity"/>
    <property type="evidence" value="ECO:0007669"/>
    <property type="project" value="TreeGrafter"/>
</dbReference>
<dbReference type="GO" id="GO:0046872">
    <property type="term" value="F:metal ion binding"/>
    <property type="evidence" value="ECO:0007669"/>
    <property type="project" value="InterPro"/>
</dbReference>
<dbReference type="PANTHER" id="PTHR11496:SF97">
    <property type="entry name" value="ALCOHOL DEHYDROGENASE IRON-TYPE_GLYCEROL DEHYDROGENASE GLDA DOMAIN-CONTAINING PROTEIN"/>
    <property type="match status" value="1"/>
</dbReference>
<feature type="domain" description="Alcohol dehydrogenase iron-type/glycerol dehydrogenase GldA" evidence="3">
    <location>
        <begin position="2"/>
        <end position="150"/>
    </location>
</feature>
<dbReference type="Pfam" id="PF25137">
    <property type="entry name" value="ADH_Fe_C"/>
    <property type="match status" value="1"/>
</dbReference>
<protein>
    <recommendedName>
        <fullName evidence="7">Alcohol dehydrogenase iron-type/glycerol dehydrogenase GldA domain-containing protein</fullName>
    </recommendedName>
</protein>
<evidence type="ECO:0000259" key="3">
    <source>
        <dbReference type="Pfam" id="PF00465"/>
    </source>
</evidence>
<name>A0A9W8ZA71_9PLEO</name>
<dbReference type="AlphaFoldDB" id="A0A9W8ZA71"/>
<comment type="caution">
    <text evidence="5">The sequence shown here is derived from an EMBL/GenBank/DDBJ whole genome shotgun (WGS) entry which is preliminary data.</text>
</comment>
<dbReference type="Gene3D" id="3.40.50.1970">
    <property type="match status" value="1"/>
</dbReference>
<evidence type="ECO:0000256" key="2">
    <source>
        <dbReference type="SAM" id="MobiDB-lite"/>
    </source>
</evidence>
<keyword evidence="1" id="KW-0560">Oxidoreductase</keyword>
<dbReference type="SUPFAM" id="SSF56796">
    <property type="entry name" value="Dehydroquinate synthase-like"/>
    <property type="match status" value="1"/>
</dbReference>
<evidence type="ECO:0000313" key="5">
    <source>
        <dbReference type="EMBL" id="KAJ4402959.1"/>
    </source>
</evidence>
<gene>
    <name evidence="5" type="ORF">N0V91_006870</name>
</gene>
<dbReference type="InterPro" id="IPR018211">
    <property type="entry name" value="ADH_Fe_CS"/>
</dbReference>
<feature type="domain" description="Fe-containing alcohol dehydrogenase-like C-terminal" evidence="4">
    <location>
        <begin position="164"/>
        <end position="351"/>
    </location>
</feature>
<feature type="compositionally biased region" description="Basic and acidic residues" evidence="2">
    <location>
        <begin position="337"/>
        <end position="348"/>
    </location>
</feature>
<proteinExistence type="predicted"/>
<evidence type="ECO:0000259" key="4">
    <source>
        <dbReference type="Pfam" id="PF25137"/>
    </source>
</evidence>
<dbReference type="PANTHER" id="PTHR11496">
    <property type="entry name" value="ALCOHOL DEHYDROGENASE"/>
    <property type="match status" value="1"/>
</dbReference>
<sequence>MVYGNGTTSQLKDVIKQLGGTKAFVVTGRSLYEKTPVIKNVEKLLNEMHGGTFYKIGQHAPIQLIKEATEMMSKSSCDILVSVGGGSPIDSAKAIAHNIHKETGKWIPSIAVPTTLSVAETTQNAGFTTDEGHKIAVSDPEQVPKAVIYDGENAIHTPMNLWLSTGMRALDHAVELMYHPLASEIPTKRLCLEAIKDLFAYLPQSKTSPTDAEIRSKLFLACYASLFPFLFSGGVGLSHSIGHAIGSSYAIPHGITSCLSLAPVVRLKASNPNEAKQIARIIPYIGKESTGVDSKDAQMVADAIASLVEELGLKTTLTAYNVPTGDEEEDAIASRALHGDKDHKDFTNRKRPQSASSGSAR</sequence>
<feature type="region of interest" description="Disordered" evidence="2">
    <location>
        <begin position="329"/>
        <end position="361"/>
    </location>
</feature>
<dbReference type="Gene3D" id="1.20.1090.10">
    <property type="entry name" value="Dehydroquinate synthase-like - alpha domain"/>
    <property type="match status" value="1"/>
</dbReference>